<dbReference type="SUPFAM" id="SSF52047">
    <property type="entry name" value="RNI-like"/>
    <property type="match status" value="1"/>
</dbReference>
<dbReference type="Gene3D" id="1.20.1280.50">
    <property type="match status" value="1"/>
</dbReference>
<evidence type="ECO:0000259" key="1">
    <source>
        <dbReference type="Pfam" id="PF00646"/>
    </source>
</evidence>
<protein>
    <recommendedName>
        <fullName evidence="1">F-box domain-containing protein</fullName>
    </recommendedName>
</protein>
<proteinExistence type="predicted"/>
<feature type="domain" description="F-box" evidence="1">
    <location>
        <begin position="28"/>
        <end position="64"/>
    </location>
</feature>
<organism evidence="2 3">
    <name type="scientific">Riccia fluitans</name>
    <dbReference type="NCBI Taxonomy" id="41844"/>
    <lineage>
        <taxon>Eukaryota</taxon>
        <taxon>Viridiplantae</taxon>
        <taxon>Streptophyta</taxon>
        <taxon>Embryophyta</taxon>
        <taxon>Marchantiophyta</taxon>
        <taxon>Marchantiopsida</taxon>
        <taxon>Marchantiidae</taxon>
        <taxon>Marchantiales</taxon>
        <taxon>Ricciaceae</taxon>
        <taxon>Riccia</taxon>
    </lineage>
</organism>
<evidence type="ECO:0000313" key="2">
    <source>
        <dbReference type="EMBL" id="KAL2628977.1"/>
    </source>
</evidence>
<dbReference type="AlphaFoldDB" id="A0ABD1YH22"/>
<dbReference type="PANTHER" id="PTHR38926:SF5">
    <property type="entry name" value="F-BOX AND LEUCINE-RICH REPEAT PROTEIN 6"/>
    <property type="match status" value="1"/>
</dbReference>
<dbReference type="SMART" id="SM00367">
    <property type="entry name" value="LRR_CC"/>
    <property type="match status" value="3"/>
</dbReference>
<sequence>MDSSVMLESSDTKNHELGKVPWAELLADTLVEVFKWLPVKDHLLTLPQICKAWRKASCDPGCWRVVDLKEWCRDHSVEDIDRMVRVVVERSCGGIEDLRLAYMDGDASLQFLARSGLSSLKTLCIPGSYITENGLCELVVSLPSLAYLDISKCDAVTSKGLEFIGHTCKSLTRLDRVMWEVRTSYFVLEDSEAMAVAQNMPKLKHLEMSSDWVSNSSFNVIRASCKDLEVLEVVSADDDEEYMYWSERFQERAYYSEDDLELEEYIDAEIDGYHPEYLWFLSKPALEAMAALIR</sequence>
<accession>A0ABD1YH22</accession>
<dbReference type="InterPro" id="IPR006553">
    <property type="entry name" value="Leu-rich_rpt_Cys-con_subtyp"/>
</dbReference>
<dbReference type="Gene3D" id="3.80.10.10">
    <property type="entry name" value="Ribonuclease Inhibitor"/>
    <property type="match status" value="1"/>
</dbReference>
<comment type="caution">
    <text evidence="2">The sequence shown here is derived from an EMBL/GenBank/DDBJ whole genome shotgun (WGS) entry which is preliminary data.</text>
</comment>
<dbReference type="Pfam" id="PF00646">
    <property type="entry name" value="F-box"/>
    <property type="match status" value="1"/>
</dbReference>
<keyword evidence="3" id="KW-1185">Reference proteome</keyword>
<gene>
    <name evidence="2" type="ORF">R1flu_013663</name>
</gene>
<dbReference type="Proteomes" id="UP001605036">
    <property type="component" value="Unassembled WGS sequence"/>
</dbReference>
<reference evidence="2 3" key="1">
    <citation type="submission" date="2024-09" db="EMBL/GenBank/DDBJ databases">
        <title>Chromosome-scale assembly of Riccia fluitans.</title>
        <authorList>
            <person name="Paukszto L."/>
            <person name="Sawicki J."/>
            <person name="Karawczyk K."/>
            <person name="Piernik-Szablinska J."/>
            <person name="Szczecinska M."/>
            <person name="Mazdziarz M."/>
        </authorList>
    </citation>
    <scope>NUCLEOTIDE SEQUENCE [LARGE SCALE GENOMIC DNA]</scope>
    <source>
        <strain evidence="2">Rf_01</strain>
        <tissue evidence="2">Aerial parts of the thallus</tissue>
    </source>
</reference>
<dbReference type="EMBL" id="JBHFFA010000004">
    <property type="protein sequence ID" value="KAL2628977.1"/>
    <property type="molecule type" value="Genomic_DNA"/>
</dbReference>
<name>A0ABD1YH22_9MARC</name>
<dbReference type="InterPro" id="IPR032675">
    <property type="entry name" value="LRR_dom_sf"/>
</dbReference>
<dbReference type="PANTHER" id="PTHR38926">
    <property type="entry name" value="F-BOX DOMAIN CONTAINING PROTEIN, EXPRESSED"/>
    <property type="match status" value="1"/>
</dbReference>
<dbReference type="InterPro" id="IPR001810">
    <property type="entry name" value="F-box_dom"/>
</dbReference>
<evidence type="ECO:0000313" key="3">
    <source>
        <dbReference type="Proteomes" id="UP001605036"/>
    </source>
</evidence>